<feature type="compositionally biased region" description="Basic and acidic residues" evidence="1">
    <location>
        <begin position="19"/>
        <end position="29"/>
    </location>
</feature>
<proteinExistence type="predicted"/>
<name>A0A7J7WQQ4_RHIFE</name>
<dbReference type="EMBL" id="JACAGC010000010">
    <property type="protein sequence ID" value="KAF6339765.1"/>
    <property type="molecule type" value="Genomic_DNA"/>
</dbReference>
<feature type="region of interest" description="Disordered" evidence="1">
    <location>
        <begin position="102"/>
        <end position="130"/>
    </location>
</feature>
<feature type="region of interest" description="Disordered" evidence="1">
    <location>
        <begin position="17"/>
        <end position="57"/>
    </location>
</feature>
<evidence type="ECO:0000256" key="1">
    <source>
        <dbReference type="SAM" id="MobiDB-lite"/>
    </source>
</evidence>
<gene>
    <name evidence="2" type="ORF">mRhiFer1_008042</name>
</gene>
<evidence type="ECO:0000313" key="3">
    <source>
        <dbReference type="Proteomes" id="UP000585614"/>
    </source>
</evidence>
<dbReference type="AlphaFoldDB" id="A0A7J7WQQ4"/>
<reference evidence="2 3" key="1">
    <citation type="journal article" date="2020" name="Nature">
        <title>Six reference-quality genomes reveal evolution of bat adaptations.</title>
        <authorList>
            <person name="Jebb D."/>
            <person name="Huang Z."/>
            <person name="Pippel M."/>
            <person name="Hughes G.M."/>
            <person name="Lavrichenko K."/>
            <person name="Devanna P."/>
            <person name="Winkler S."/>
            <person name="Jermiin L.S."/>
            <person name="Skirmuntt E.C."/>
            <person name="Katzourakis A."/>
            <person name="Burkitt-Gray L."/>
            <person name="Ray D.A."/>
            <person name="Sullivan K.A.M."/>
            <person name="Roscito J.G."/>
            <person name="Kirilenko B.M."/>
            <person name="Davalos L.M."/>
            <person name="Corthals A.P."/>
            <person name="Power M.L."/>
            <person name="Jones G."/>
            <person name="Ransome R.D."/>
            <person name="Dechmann D.K.N."/>
            <person name="Locatelli A.G."/>
            <person name="Puechmaille S.J."/>
            <person name="Fedrigo O."/>
            <person name="Jarvis E.D."/>
            <person name="Hiller M."/>
            <person name="Vernes S.C."/>
            <person name="Myers E.W."/>
            <person name="Teeling E.C."/>
        </authorList>
    </citation>
    <scope>NUCLEOTIDE SEQUENCE [LARGE SCALE GENOMIC DNA]</scope>
    <source>
        <strain evidence="2">MRhiFer1</strain>
        <tissue evidence="2">Lung</tissue>
    </source>
</reference>
<evidence type="ECO:0000313" key="2">
    <source>
        <dbReference type="EMBL" id="KAF6339765.1"/>
    </source>
</evidence>
<comment type="caution">
    <text evidence="2">The sequence shown here is derived from an EMBL/GenBank/DDBJ whole genome shotgun (WGS) entry which is preliminary data.</text>
</comment>
<sequence>MTVRICGRLPVTLTTNESCSRDGSREKVARQPLACASPRGSQRLQGERAHARARISPRSDVAAAAGRITLLALCWYPFETGLRREALEVPAVVNVGSAHSRCRLSHEGGRGKEARSATPGVEGRRSLAGE</sequence>
<organism evidence="2 3">
    <name type="scientific">Rhinolophus ferrumequinum</name>
    <name type="common">Greater horseshoe bat</name>
    <dbReference type="NCBI Taxonomy" id="59479"/>
    <lineage>
        <taxon>Eukaryota</taxon>
        <taxon>Metazoa</taxon>
        <taxon>Chordata</taxon>
        <taxon>Craniata</taxon>
        <taxon>Vertebrata</taxon>
        <taxon>Euteleostomi</taxon>
        <taxon>Mammalia</taxon>
        <taxon>Eutheria</taxon>
        <taxon>Laurasiatheria</taxon>
        <taxon>Chiroptera</taxon>
        <taxon>Yinpterochiroptera</taxon>
        <taxon>Rhinolophoidea</taxon>
        <taxon>Rhinolophidae</taxon>
        <taxon>Rhinolophinae</taxon>
        <taxon>Rhinolophus</taxon>
    </lineage>
</organism>
<protein>
    <submittedName>
        <fullName evidence="2">Uncharacterized protein</fullName>
    </submittedName>
</protein>
<dbReference type="Proteomes" id="UP000585614">
    <property type="component" value="Unassembled WGS sequence"/>
</dbReference>
<accession>A0A7J7WQQ4</accession>
<feature type="compositionally biased region" description="Basic and acidic residues" evidence="1">
    <location>
        <begin position="104"/>
        <end position="115"/>
    </location>
</feature>